<feature type="region of interest" description="Disordered" evidence="1">
    <location>
        <begin position="394"/>
        <end position="414"/>
    </location>
</feature>
<keyword evidence="4" id="KW-1185">Reference proteome</keyword>
<accession>A0A7H0HAN2</accession>
<evidence type="ECO:0000259" key="2">
    <source>
        <dbReference type="SMART" id="SM00507"/>
    </source>
</evidence>
<name>A0A7H0HAN2_9ACTN</name>
<dbReference type="InterPro" id="IPR003615">
    <property type="entry name" value="HNH_nuc"/>
</dbReference>
<reference evidence="3 4" key="1">
    <citation type="submission" date="2020-08" db="EMBL/GenBank/DDBJ databases">
        <title>Genome sequence of Tessaracoccus defluvii JCM 17540T.</title>
        <authorList>
            <person name="Hyun D.-W."/>
            <person name="Bae J.-W."/>
        </authorList>
    </citation>
    <scope>NUCLEOTIDE SEQUENCE [LARGE SCALE GENOMIC DNA]</scope>
    <source>
        <strain evidence="3 4">JCM 17540</strain>
    </source>
</reference>
<gene>
    <name evidence="3" type="ORF">H9L22_12440</name>
</gene>
<dbReference type="EMBL" id="CP060789">
    <property type="protein sequence ID" value="QNP57598.1"/>
    <property type="molecule type" value="Genomic_DNA"/>
</dbReference>
<dbReference type="Gene3D" id="1.10.30.50">
    <property type="match status" value="1"/>
</dbReference>
<sequence length="457" mass="49544">MAQSAREHLALISELRRAESRLQSTVAVVIADADRRGVAERAAGTSITSWMTVTEKASPRDAAGVLFAGRGLNSSPAVKQAALAGDVTPQQARSIATVVDALPRNLTSAQREAASEILVGSAATSNPDQLRRMGQVVLDAVAPVETAEEAAERERRLLAAQRRRALRNRSLTFTTDDGSMLIRGSLPVLEGEEFVRIISAYRASAQRSGDEALDPFERPVTAAQRDADALLQLINDVQRRRTAPGVAGDRPRVVVVMREESLRERAEQAGKLATGERISAGDLRRLCCDADLLPVVLGSASEVLDVGREQRLVTPAMRRALDLRDGGCVFPGCNQRPEFCDAHHIVPWWAGGVTALYNLVLLCRHHHGMVEPQRFGDTSDAWVPDFDIGAPGRTLPIGQGDPETTLPSGSRPVGVRNENRWEVRMNADGAPEFIPPMAIDPRRVPRRGVCRAGQQTV</sequence>
<dbReference type="Proteomes" id="UP000516117">
    <property type="component" value="Chromosome"/>
</dbReference>
<protein>
    <submittedName>
        <fullName evidence="3">DUF222 domain-containing protein</fullName>
    </submittedName>
</protein>
<dbReference type="AlphaFoldDB" id="A0A7H0HAN2"/>
<proteinExistence type="predicted"/>
<evidence type="ECO:0000256" key="1">
    <source>
        <dbReference type="SAM" id="MobiDB-lite"/>
    </source>
</evidence>
<feature type="domain" description="HNH nuclease" evidence="2">
    <location>
        <begin position="316"/>
        <end position="368"/>
    </location>
</feature>
<dbReference type="SMART" id="SM00507">
    <property type="entry name" value="HNHc"/>
    <property type="match status" value="1"/>
</dbReference>
<evidence type="ECO:0000313" key="3">
    <source>
        <dbReference type="EMBL" id="QNP57598.1"/>
    </source>
</evidence>
<dbReference type="InterPro" id="IPR003870">
    <property type="entry name" value="DUF222"/>
</dbReference>
<dbReference type="CDD" id="cd00085">
    <property type="entry name" value="HNHc"/>
    <property type="match status" value="1"/>
</dbReference>
<evidence type="ECO:0000313" key="4">
    <source>
        <dbReference type="Proteomes" id="UP000516117"/>
    </source>
</evidence>
<organism evidence="3 4">
    <name type="scientific">Tessaracoccus defluvii</name>
    <dbReference type="NCBI Taxonomy" id="1285901"/>
    <lineage>
        <taxon>Bacteria</taxon>
        <taxon>Bacillati</taxon>
        <taxon>Actinomycetota</taxon>
        <taxon>Actinomycetes</taxon>
        <taxon>Propionibacteriales</taxon>
        <taxon>Propionibacteriaceae</taxon>
        <taxon>Tessaracoccus</taxon>
    </lineage>
</organism>
<dbReference type="KEGG" id="tdf:H9L22_12440"/>
<dbReference type="Pfam" id="PF02720">
    <property type="entry name" value="DUF222"/>
    <property type="match status" value="1"/>
</dbReference>